<comment type="cofactor">
    <cofactor evidence="11">
        <name>Ca(2+)</name>
        <dbReference type="ChEBI" id="CHEBI:29108"/>
    </cofactor>
    <text evidence="11">Binds 2 calcium ions per subunit.</text>
</comment>
<feature type="signal peptide" evidence="15">
    <location>
        <begin position="1"/>
        <end position="24"/>
    </location>
</feature>
<feature type="disulfide bond" evidence="13">
    <location>
        <begin position="68"/>
        <end position="73"/>
    </location>
</feature>
<evidence type="ECO:0000259" key="16">
    <source>
        <dbReference type="PROSITE" id="PS50873"/>
    </source>
</evidence>
<organism evidence="17 18">
    <name type="scientific">Oryza sativa subsp. indica</name>
    <name type="common">Rice</name>
    <dbReference type="NCBI Taxonomy" id="39946"/>
    <lineage>
        <taxon>Eukaryota</taxon>
        <taxon>Viridiplantae</taxon>
        <taxon>Streptophyta</taxon>
        <taxon>Embryophyta</taxon>
        <taxon>Tracheophyta</taxon>
        <taxon>Spermatophyta</taxon>
        <taxon>Magnoliopsida</taxon>
        <taxon>Liliopsida</taxon>
        <taxon>Poales</taxon>
        <taxon>Poaceae</taxon>
        <taxon>BOP clade</taxon>
        <taxon>Oryzoideae</taxon>
        <taxon>Oryzeae</taxon>
        <taxon>Oryzinae</taxon>
        <taxon>Oryza</taxon>
        <taxon>Oryza sativa</taxon>
    </lineage>
</organism>
<dbReference type="HOGENOM" id="CLU_010543_0_1_1"/>
<feature type="binding site" evidence="11">
    <location>
        <position position="89"/>
    </location>
    <ligand>
        <name>Ca(2+)</name>
        <dbReference type="ChEBI" id="CHEBI:29108"/>
        <label>1</label>
    </ligand>
</feature>
<feature type="binding site" evidence="11">
    <location>
        <position position="72"/>
    </location>
    <ligand>
        <name>Ca(2+)</name>
        <dbReference type="ChEBI" id="CHEBI:29108"/>
        <label>1</label>
    </ligand>
</feature>
<keyword evidence="15" id="KW-0732">Signal</keyword>
<comment type="catalytic activity">
    <reaction evidence="1">
        <text>2 a phenolic donor + H2O2 = 2 a phenolic radical donor + 2 H2O</text>
        <dbReference type="Rhea" id="RHEA:56136"/>
        <dbReference type="ChEBI" id="CHEBI:15377"/>
        <dbReference type="ChEBI" id="CHEBI:16240"/>
        <dbReference type="ChEBI" id="CHEBI:139520"/>
        <dbReference type="ChEBI" id="CHEBI:139521"/>
        <dbReference type="EC" id="1.11.1.7"/>
    </reaction>
</comment>
<dbReference type="PROSITE" id="PS00436">
    <property type="entry name" value="PEROXIDASE_2"/>
    <property type="match status" value="1"/>
</dbReference>
<dbReference type="PANTHER" id="PTHR31517">
    <property type="match status" value="1"/>
</dbReference>
<keyword evidence="18" id="KW-1185">Reference proteome</keyword>
<dbReference type="EMBL" id="CM000130">
    <property type="protein sequence ID" value="EAY96451.1"/>
    <property type="molecule type" value="Genomic_DNA"/>
</dbReference>
<comment type="cofactor">
    <cofactor evidence="2">
        <name>heme b</name>
        <dbReference type="ChEBI" id="CHEBI:60344"/>
    </cofactor>
</comment>
<feature type="site" description="Transition state stabilizer" evidence="12">
    <location>
        <position position="62"/>
    </location>
</feature>
<feature type="chain" id="PRO_5002648634" description="Plant heme peroxidase family profile domain-containing protein" evidence="15">
    <location>
        <begin position="25"/>
        <end position="267"/>
    </location>
</feature>
<keyword evidence="13" id="KW-1015">Disulfide bond</keyword>
<evidence type="ECO:0000256" key="4">
    <source>
        <dbReference type="ARBA" id="ARBA00022617"/>
    </source>
</evidence>
<evidence type="ECO:0000256" key="10">
    <source>
        <dbReference type="PIRSR" id="PIRSR600823-1"/>
    </source>
</evidence>
<gene>
    <name evidence="17" type="ORF">OsI_18346</name>
</gene>
<comment type="similarity">
    <text evidence="14">Belongs to the peroxidase family.</text>
</comment>
<feature type="binding site" evidence="11">
    <location>
        <position position="76"/>
    </location>
    <ligand>
        <name>Ca(2+)</name>
        <dbReference type="ChEBI" id="CHEBI:29108"/>
        <label>1</label>
    </ligand>
</feature>
<evidence type="ECO:0000256" key="1">
    <source>
        <dbReference type="ARBA" id="ARBA00000189"/>
    </source>
</evidence>
<evidence type="ECO:0000256" key="12">
    <source>
        <dbReference type="PIRSR" id="PIRSR600823-4"/>
    </source>
</evidence>
<evidence type="ECO:0000256" key="5">
    <source>
        <dbReference type="ARBA" id="ARBA00022723"/>
    </source>
</evidence>
<dbReference type="Gene3D" id="1.10.420.10">
    <property type="entry name" value="Peroxidase, domain 2"/>
    <property type="match status" value="1"/>
</dbReference>
<evidence type="ECO:0000313" key="17">
    <source>
        <dbReference type="EMBL" id="EAY96451.1"/>
    </source>
</evidence>
<dbReference type="GO" id="GO:0020037">
    <property type="term" value="F:heme binding"/>
    <property type="evidence" value="ECO:0007669"/>
    <property type="project" value="InterPro"/>
</dbReference>
<feature type="binding site" evidence="11">
    <location>
        <position position="70"/>
    </location>
    <ligand>
        <name>Ca(2+)</name>
        <dbReference type="ChEBI" id="CHEBI:29108"/>
        <label>1</label>
    </ligand>
</feature>
<evidence type="ECO:0000256" key="6">
    <source>
        <dbReference type="ARBA" id="ARBA00022837"/>
    </source>
</evidence>
<evidence type="ECO:0000256" key="11">
    <source>
        <dbReference type="PIRSR" id="PIRSR600823-3"/>
    </source>
</evidence>
<dbReference type="PROSITE" id="PS50873">
    <property type="entry name" value="PEROXIDASE_4"/>
    <property type="match status" value="1"/>
</dbReference>
<feature type="binding site" evidence="11">
    <location>
        <position position="67"/>
    </location>
    <ligand>
        <name>Ca(2+)</name>
        <dbReference type="ChEBI" id="CHEBI:29108"/>
        <label>1</label>
    </ligand>
</feature>
<accession>A2Y041</accession>
<dbReference type="GO" id="GO:0006979">
    <property type="term" value="P:response to oxidative stress"/>
    <property type="evidence" value="ECO:0007669"/>
    <property type="project" value="InterPro"/>
</dbReference>
<dbReference type="Proteomes" id="UP000007015">
    <property type="component" value="Chromosome 5"/>
</dbReference>
<dbReference type="InterPro" id="IPR000823">
    <property type="entry name" value="Peroxidase_pln"/>
</dbReference>
<evidence type="ECO:0000256" key="8">
    <source>
        <dbReference type="ARBA" id="ARBA00023004"/>
    </source>
</evidence>
<evidence type="ECO:0000256" key="14">
    <source>
        <dbReference type="RuleBase" id="RU004241"/>
    </source>
</evidence>
<proteinExistence type="inferred from homology"/>
<dbReference type="OMA" id="KCGAGPD"/>
<keyword evidence="9" id="KW-0376">Hydrogen peroxide</keyword>
<dbReference type="InterPro" id="IPR019794">
    <property type="entry name" value="Peroxidases_AS"/>
</dbReference>
<dbReference type="PANTHER" id="PTHR31517:SF84">
    <property type="entry name" value="PEROXIDASE"/>
    <property type="match status" value="1"/>
</dbReference>
<dbReference type="InterPro" id="IPR010255">
    <property type="entry name" value="Haem_peroxidase_sf"/>
</dbReference>
<keyword evidence="6 11" id="KW-0106">Calcium</keyword>
<protein>
    <recommendedName>
        <fullName evidence="16">Plant heme peroxidase family profile domain-containing protein</fullName>
    </recommendedName>
</protein>
<dbReference type="PRINTS" id="PR00458">
    <property type="entry name" value="PEROXIDASE"/>
</dbReference>
<evidence type="ECO:0000256" key="15">
    <source>
        <dbReference type="SAM" id="SignalP"/>
    </source>
</evidence>
<feature type="disulfide bond" evidence="13">
    <location>
        <begin position="35"/>
        <end position="115"/>
    </location>
</feature>
<dbReference type="GO" id="GO:0140825">
    <property type="term" value="F:lactoperoxidase activity"/>
    <property type="evidence" value="ECO:0007669"/>
    <property type="project" value="UniProtKB-EC"/>
</dbReference>
<dbReference type="SUPFAM" id="SSF48113">
    <property type="entry name" value="Heme-dependent peroxidases"/>
    <property type="match status" value="1"/>
</dbReference>
<dbReference type="PRINTS" id="PR00461">
    <property type="entry name" value="PLPEROXIDASE"/>
</dbReference>
<dbReference type="InterPro" id="IPR002016">
    <property type="entry name" value="Haem_peroxidase"/>
</dbReference>
<dbReference type="GO" id="GO:0046872">
    <property type="term" value="F:metal ion binding"/>
    <property type="evidence" value="ECO:0007669"/>
    <property type="project" value="UniProtKB-KW"/>
</dbReference>
<keyword evidence="8" id="KW-0408">Iron</keyword>
<evidence type="ECO:0000256" key="9">
    <source>
        <dbReference type="ARBA" id="ARBA00023324"/>
    </source>
</evidence>
<name>A2Y041_ORYSI</name>
<dbReference type="AlphaFoldDB" id="A2Y041"/>
<dbReference type="GO" id="GO:0042744">
    <property type="term" value="P:hydrogen peroxide catabolic process"/>
    <property type="evidence" value="ECO:0007669"/>
    <property type="project" value="UniProtKB-KW"/>
</dbReference>
<feature type="active site" description="Proton acceptor" evidence="10">
    <location>
        <position position="66"/>
    </location>
</feature>
<evidence type="ECO:0000256" key="2">
    <source>
        <dbReference type="ARBA" id="ARBA00001970"/>
    </source>
</evidence>
<feature type="binding site" evidence="11">
    <location>
        <position position="74"/>
    </location>
    <ligand>
        <name>Ca(2+)</name>
        <dbReference type="ChEBI" id="CHEBI:29108"/>
        <label>1</label>
    </ligand>
</feature>
<evidence type="ECO:0000313" key="18">
    <source>
        <dbReference type="Proteomes" id="UP000007015"/>
    </source>
</evidence>
<sequence>MTMRLAAAVVVMVVVAAAAMSVEAELSVDYYKKSCPGVENVVRYHVAKALKANRKEGAALVRLIFHDCFVRGCDASVLLDPTAENPHTEKTAPINIGLAAFELIDEIKAAVEERCPGVVSCADIVIYAARDASILLSNGHILPGYRSLLAGKCAAGEDPIVPNNVRDEDPAAVAATIPSFLPKLRKFEFLDNSYYHNNLARIVTFNSDWQLLTEKKARGHVHEYADNGTLWDEDFSDALVKLSKLPLPPKAKGEIRRHCRRVNTHHY</sequence>
<evidence type="ECO:0000256" key="13">
    <source>
        <dbReference type="PIRSR" id="PIRSR600823-5"/>
    </source>
</evidence>
<evidence type="ECO:0000256" key="3">
    <source>
        <dbReference type="ARBA" id="ARBA00022559"/>
    </source>
</evidence>
<dbReference type="STRING" id="39946.A2Y041"/>
<keyword evidence="5 11" id="KW-0479">Metal-binding</keyword>
<dbReference type="Pfam" id="PF00141">
    <property type="entry name" value="peroxidase"/>
    <property type="match status" value="2"/>
</dbReference>
<keyword evidence="3" id="KW-0575">Peroxidase</keyword>
<feature type="domain" description="Plant heme peroxidase family profile" evidence="16">
    <location>
        <begin position="25"/>
        <end position="263"/>
    </location>
</feature>
<dbReference type="Gene3D" id="1.10.520.10">
    <property type="match status" value="2"/>
</dbReference>
<reference evidence="17 18" key="1">
    <citation type="journal article" date="2005" name="PLoS Biol.">
        <title>The genomes of Oryza sativa: a history of duplications.</title>
        <authorList>
            <person name="Yu J."/>
            <person name="Wang J."/>
            <person name="Lin W."/>
            <person name="Li S."/>
            <person name="Li H."/>
            <person name="Zhou J."/>
            <person name="Ni P."/>
            <person name="Dong W."/>
            <person name="Hu S."/>
            <person name="Zeng C."/>
            <person name="Zhang J."/>
            <person name="Zhang Y."/>
            <person name="Li R."/>
            <person name="Xu Z."/>
            <person name="Li S."/>
            <person name="Li X."/>
            <person name="Zheng H."/>
            <person name="Cong L."/>
            <person name="Lin L."/>
            <person name="Yin J."/>
            <person name="Geng J."/>
            <person name="Li G."/>
            <person name="Shi J."/>
            <person name="Liu J."/>
            <person name="Lv H."/>
            <person name="Li J."/>
            <person name="Wang J."/>
            <person name="Deng Y."/>
            <person name="Ran L."/>
            <person name="Shi X."/>
            <person name="Wang X."/>
            <person name="Wu Q."/>
            <person name="Li C."/>
            <person name="Ren X."/>
            <person name="Wang J."/>
            <person name="Wang X."/>
            <person name="Li D."/>
            <person name="Liu D."/>
            <person name="Zhang X."/>
            <person name="Ji Z."/>
            <person name="Zhao W."/>
            <person name="Sun Y."/>
            <person name="Zhang Z."/>
            <person name="Bao J."/>
            <person name="Han Y."/>
            <person name="Dong L."/>
            <person name="Ji J."/>
            <person name="Chen P."/>
            <person name="Wu S."/>
            <person name="Liu J."/>
            <person name="Xiao Y."/>
            <person name="Bu D."/>
            <person name="Tan J."/>
            <person name="Yang L."/>
            <person name="Ye C."/>
            <person name="Zhang J."/>
            <person name="Xu J."/>
            <person name="Zhou Y."/>
            <person name="Yu Y."/>
            <person name="Zhang B."/>
            <person name="Zhuang S."/>
            <person name="Wei H."/>
            <person name="Liu B."/>
            <person name="Lei M."/>
            <person name="Yu H."/>
            <person name="Li Y."/>
            <person name="Xu H."/>
            <person name="Wei S."/>
            <person name="He X."/>
            <person name="Fang L."/>
            <person name="Zhang Z."/>
            <person name="Zhang Y."/>
            <person name="Huang X."/>
            <person name="Su Z."/>
            <person name="Tong W."/>
            <person name="Li J."/>
            <person name="Tong Z."/>
            <person name="Li S."/>
            <person name="Ye J."/>
            <person name="Wang L."/>
            <person name="Fang L."/>
            <person name="Lei T."/>
            <person name="Chen C."/>
            <person name="Chen H."/>
            <person name="Xu Z."/>
            <person name="Li H."/>
            <person name="Huang H."/>
            <person name="Zhang F."/>
            <person name="Xu H."/>
            <person name="Li N."/>
            <person name="Zhao C."/>
            <person name="Li S."/>
            <person name="Dong L."/>
            <person name="Huang Y."/>
            <person name="Li L."/>
            <person name="Xi Y."/>
            <person name="Qi Q."/>
            <person name="Li W."/>
            <person name="Zhang B."/>
            <person name="Hu W."/>
            <person name="Zhang Y."/>
            <person name="Tian X."/>
            <person name="Jiao Y."/>
            <person name="Liang X."/>
            <person name="Jin J."/>
            <person name="Gao L."/>
            <person name="Zheng W."/>
            <person name="Hao B."/>
            <person name="Liu S."/>
            <person name="Wang W."/>
            <person name="Yuan L."/>
            <person name="Cao M."/>
            <person name="McDermott J."/>
            <person name="Samudrala R."/>
            <person name="Wang J."/>
            <person name="Wong G.K."/>
            <person name="Yang H."/>
        </authorList>
    </citation>
    <scope>NUCLEOTIDE SEQUENCE [LARGE SCALE GENOMIC DNA]</scope>
    <source>
        <strain evidence="18">cv. 93-11</strain>
    </source>
</reference>
<keyword evidence="7" id="KW-0560">Oxidoreductase</keyword>
<evidence type="ECO:0000256" key="7">
    <source>
        <dbReference type="ARBA" id="ARBA00023002"/>
    </source>
</evidence>
<keyword evidence="4" id="KW-0349">Heme</keyword>
<dbReference type="Gramene" id="BGIOSGA019129-TA">
    <property type="protein sequence ID" value="BGIOSGA019129-PA"/>
    <property type="gene ID" value="BGIOSGA019129"/>
</dbReference>